<proteinExistence type="predicted"/>
<name>A0ABT7EB44_9FIRM</name>
<gene>
    <name evidence="1" type="ORF">QOZ84_11335</name>
</gene>
<organism evidence="1 2">
    <name type="scientific">Romboutsia sedimentorum</name>
    <dbReference type="NCBI Taxonomy" id="1368474"/>
    <lineage>
        <taxon>Bacteria</taxon>
        <taxon>Bacillati</taxon>
        <taxon>Bacillota</taxon>
        <taxon>Clostridia</taxon>
        <taxon>Peptostreptococcales</taxon>
        <taxon>Peptostreptococcaceae</taxon>
        <taxon>Romboutsia</taxon>
    </lineage>
</organism>
<evidence type="ECO:0000313" key="1">
    <source>
        <dbReference type="EMBL" id="MDK2564144.1"/>
    </source>
</evidence>
<comment type="caution">
    <text evidence="1">The sequence shown here is derived from an EMBL/GenBank/DDBJ whole genome shotgun (WGS) entry which is preliminary data.</text>
</comment>
<accession>A0ABT7EB44</accession>
<dbReference type="Proteomes" id="UP001301012">
    <property type="component" value="Unassembled WGS sequence"/>
</dbReference>
<reference evidence="1 2" key="1">
    <citation type="submission" date="2023-05" db="EMBL/GenBank/DDBJ databases">
        <title>Rombocin, a short stable natural nisin variant, displays selective antimicrobial activity against Listeria monocytogenes and employs dual mode of action to kill target bacterial strains.</title>
        <authorList>
            <person name="Wambui J."/>
            <person name="Stephan R."/>
            <person name="Kuipers O.P."/>
        </authorList>
    </citation>
    <scope>NUCLEOTIDE SEQUENCE [LARGE SCALE GENOMIC DNA]</scope>
    <source>
        <strain evidence="1 2">RC002</strain>
    </source>
</reference>
<sequence length="177" mass="20838">MTNQFLNKEKLFVNTSKLAEVVFASNGYEEFHKNIVEQNIEFDKQKTYEIAGSNFFDFNQELYEDINHMNSISSGLYCEMSLITYRIFIWSSKGEGFEIFKHVLRGEEINNLKNEEDLKEYVYIHLNELEQGVLKTYSKEIKVSFKQFGMAIETRALPLQSILQSLSIENNIKDFRK</sequence>
<dbReference type="EMBL" id="JASKYM010000005">
    <property type="protein sequence ID" value="MDK2564144.1"/>
    <property type="molecule type" value="Genomic_DNA"/>
</dbReference>
<protein>
    <submittedName>
        <fullName evidence="1">Uncharacterized protein</fullName>
    </submittedName>
</protein>
<evidence type="ECO:0000313" key="2">
    <source>
        <dbReference type="Proteomes" id="UP001301012"/>
    </source>
</evidence>
<dbReference type="RefSeq" id="WP_284133074.1">
    <property type="nucleotide sequence ID" value="NZ_JASKYM010000005.1"/>
</dbReference>
<keyword evidence="2" id="KW-1185">Reference proteome</keyword>